<name>A0ABQ7L5T0_BRACM</name>
<protein>
    <recommendedName>
        <fullName evidence="2">BAH domain-containing protein</fullName>
    </recommendedName>
</protein>
<dbReference type="SMART" id="SM00439">
    <property type="entry name" value="BAH"/>
    <property type="match status" value="1"/>
</dbReference>
<dbReference type="InterPro" id="IPR008395">
    <property type="entry name" value="Agenet-like_dom"/>
</dbReference>
<evidence type="ECO:0000256" key="1">
    <source>
        <dbReference type="SAM" id="MobiDB-lite"/>
    </source>
</evidence>
<evidence type="ECO:0000313" key="3">
    <source>
        <dbReference type="EMBL" id="KAG5380601.1"/>
    </source>
</evidence>
<dbReference type="InterPro" id="IPR014002">
    <property type="entry name" value="Agenet_dom_plant"/>
</dbReference>
<organism evidence="3 4">
    <name type="scientific">Brassica rapa subsp. trilocularis</name>
    <dbReference type="NCBI Taxonomy" id="1813537"/>
    <lineage>
        <taxon>Eukaryota</taxon>
        <taxon>Viridiplantae</taxon>
        <taxon>Streptophyta</taxon>
        <taxon>Embryophyta</taxon>
        <taxon>Tracheophyta</taxon>
        <taxon>Spermatophyta</taxon>
        <taxon>Magnoliopsida</taxon>
        <taxon>eudicotyledons</taxon>
        <taxon>Gunneridae</taxon>
        <taxon>Pentapetalae</taxon>
        <taxon>rosids</taxon>
        <taxon>malvids</taxon>
        <taxon>Brassicales</taxon>
        <taxon>Brassicaceae</taxon>
        <taxon>Brassiceae</taxon>
        <taxon>Brassica</taxon>
    </lineage>
</organism>
<feature type="domain" description="BAH" evidence="2">
    <location>
        <begin position="209"/>
        <end position="326"/>
    </location>
</feature>
<dbReference type="Pfam" id="PF05641">
    <property type="entry name" value="Agenet"/>
    <property type="match status" value="1"/>
</dbReference>
<dbReference type="SMART" id="SM00743">
    <property type="entry name" value="Agenet"/>
    <property type="match status" value="2"/>
</dbReference>
<dbReference type="Gene3D" id="2.30.30.490">
    <property type="match status" value="1"/>
</dbReference>
<dbReference type="Proteomes" id="UP000823674">
    <property type="component" value="Chromosome A07"/>
</dbReference>
<gene>
    <name evidence="3" type="primary">A07g508330.1_BraROA</name>
    <name evidence="3" type="ORF">IGI04_028443</name>
</gene>
<dbReference type="PANTHER" id="PTHR31917:SF58">
    <property type="entry name" value="AGENET AND BROMO-ADJACENT HOMOLOGY (BAH) DOMAIN-CONTAINING PROTEIN"/>
    <property type="match status" value="1"/>
</dbReference>
<dbReference type="InterPro" id="IPR001025">
    <property type="entry name" value="BAH_dom"/>
</dbReference>
<feature type="compositionally biased region" description="Polar residues" evidence="1">
    <location>
        <begin position="604"/>
        <end position="616"/>
    </location>
</feature>
<dbReference type="Pfam" id="PF01426">
    <property type="entry name" value="BAH"/>
    <property type="match status" value="1"/>
</dbReference>
<dbReference type="PANTHER" id="PTHR31917">
    <property type="entry name" value="AGENET DOMAIN-CONTAINING PROTEIN-RELATED"/>
    <property type="match status" value="1"/>
</dbReference>
<evidence type="ECO:0000313" key="4">
    <source>
        <dbReference type="Proteomes" id="UP000823674"/>
    </source>
</evidence>
<dbReference type="CDD" id="cd04721">
    <property type="entry name" value="BAH_plant_1"/>
    <property type="match status" value="1"/>
</dbReference>
<dbReference type="EMBL" id="JADBGQ010000009">
    <property type="protein sequence ID" value="KAG5380601.1"/>
    <property type="molecule type" value="Genomic_DNA"/>
</dbReference>
<feature type="region of interest" description="Disordered" evidence="1">
    <location>
        <begin position="581"/>
        <end position="621"/>
    </location>
</feature>
<keyword evidence="4" id="KW-1185">Reference proteome</keyword>
<evidence type="ECO:0000259" key="2">
    <source>
        <dbReference type="PROSITE" id="PS51038"/>
    </source>
</evidence>
<accession>A0ABQ7L5T0</accession>
<proteinExistence type="predicted"/>
<dbReference type="PROSITE" id="PS51038">
    <property type="entry name" value="BAH"/>
    <property type="match status" value="1"/>
</dbReference>
<sequence>MAWSSETVPYCGWNERHVRNAKGKVEARYYLERKDGGVDLAVVGRVKSSSKRMSFRYALEKNHSVLKKLGSVEDVKGWLDSIVSGYVSGKICSFVLELLHRFVAPFAAKSINDLNFAADRSALHLLVLSMSAPIDFFFFFKFRCEMPHVADVPATTMTEQAAGGFNIRTSMSGKYQKPIHPTIDFSWMGSSWTCRKRRRHYPSFSRNGVKVSVNDFVYVLAEQNKRLVAYLEDLYEDSKGNKMVVVRWFHKTDEVGVVLSDETVDREIFFSRCLQDIKIECIDGLATVLSPEHYDKFLKLPMSVQLPPFFCQKIYGDDGLKPYDITQLQGYWRQEMLRYLNVSNFKSGEGAQALGTDSATGASLVGCVGIRSKRRRSADGITDDCKASPDSVDVEASEASMCKEEKDGYYLKKGSLVEVLSQDSGIRGCWLKALIVKKHKDKVKVQYQDITDADDESKKLEEWILASRVADCDQLGLRTAGRKIVRPVLKPSNENNVWVVGVGMPVDVWWCDGWWEGIVVDKVSEEKFEVYLPGEKKMSSFHRSDLRQSMEWSSDEWVHMNSRSDIVSSVLSLMKEKEVEVKHDEKPSEVGDGVKISPKGEAKTTVSLPAATSSKPSTKKPVPDLLKDVLVSALNWEPSKKRKRTASYCKHKPSPTEGLSRERSLDCKRCSSMGDSLFSSSVVGRRKRNRIVSCCPHKPSLTDGFSCEKPLDCENGKFMGDSVFGSSVGQPLTGLVMSR</sequence>
<reference evidence="3 4" key="1">
    <citation type="submission" date="2021-03" db="EMBL/GenBank/DDBJ databases">
        <authorList>
            <person name="King G.J."/>
            <person name="Bancroft I."/>
            <person name="Baten A."/>
            <person name="Bloomfield J."/>
            <person name="Borpatragohain P."/>
            <person name="He Z."/>
            <person name="Irish N."/>
            <person name="Irwin J."/>
            <person name="Liu K."/>
            <person name="Mauleon R.P."/>
            <person name="Moore J."/>
            <person name="Morris R."/>
            <person name="Ostergaard L."/>
            <person name="Wang B."/>
            <person name="Wells R."/>
        </authorList>
    </citation>
    <scope>NUCLEOTIDE SEQUENCE [LARGE SCALE GENOMIC DNA]</scope>
    <source>
        <strain evidence="3">R-o-18</strain>
        <tissue evidence="3">Leaf</tissue>
    </source>
</reference>
<dbReference type="InterPro" id="IPR043151">
    <property type="entry name" value="BAH_sf"/>
</dbReference>
<dbReference type="CDD" id="cd20403">
    <property type="entry name" value="Tudor_Agenet_FMRP-like_rpt2"/>
    <property type="match status" value="1"/>
</dbReference>
<comment type="caution">
    <text evidence="3">The sequence shown here is derived from an EMBL/GenBank/DDBJ whole genome shotgun (WGS) entry which is preliminary data.</text>
</comment>